<comment type="caution">
    <text evidence="1">The sequence shown here is derived from an EMBL/GenBank/DDBJ whole genome shotgun (WGS) entry which is preliminary data.</text>
</comment>
<dbReference type="AlphaFoldDB" id="A0A4Y2R928"/>
<dbReference type="PANTHER" id="PTHR46060">
    <property type="entry name" value="MARINER MOS1 TRANSPOSASE-LIKE PROTEIN"/>
    <property type="match status" value="1"/>
</dbReference>
<sequence length="110" mass="12470">MTIDELAQEVGISEGSIHAILSDDLNMKSVSVKFVPRLLNPDQIVTPRLTAPECFENSPTFLGDEIWVCAYDPETKMQSSEWHTTSPPLPKRSRYVKSKKNVTLIQFFDN</sequence>
<keyword evidence="2" id="KW-1185">Reference proteome</keyword>
<dbReference type="OrthoDB" id="7537251at2759"/>
<name>A0A4Y2R928_ARAVE</name>
<reference evidence="1 2" key="1">
    <citation type="journal article" date="2019" name="Sci. Rep.">
        <title>Orb-weaving spider Araneus ventricosus genome elucidates the spidroin gene catalogue.</title>
        <authorList>
            <person name="Kono N."/>
            <person name="Nakamura H."/>
            <person name="Ohtoshi R."/>
            <person name="Moran D.A.P."/>
            <person name="Shinohara A."/>
            <person name="Yoshida Y."/>
            <person name="Fujiwara M."/>
            <person name="Mori M."/>
            <person name="Tomita M."/>
            <person name="Arakawa K."/>
        </authorList>
    </citation>
    <scope>NUCLEOTIDE SEQUENCE [LARGE SCALE GENOMIC DNA]</scope>
</reference>
<dbReference type="InterPro" id="IPR052709">
    <property type="entry name" value="Transposase-MT_Hybrid"/>
</dbReference>
<dbReference type="PANTHER" id="PTHR46060:SF1">
    <property type="entry name" value="MARINER MOS1 TRANSPOSASE-LIKE PROTEIN"/>
    <property type="match status" value="1"/>
</dbReference>
<dbReference type="EMBL" id="BGPR01016221">
    <property type="protein sequence ID" value="GBN72262.1"/>
    <property type="molecule type" value="Genomic_DNA"/>
</dbReference>
<evidence type="ECO:0000313" key="1">
    <source>
        <dbReference type="EMBL" id="GBN72262.1"/>
    </source>
</evidence>
<accession>A0A4Y2R928</accession>
<protein>
    <submittedName>
        <fullName evidence="1">Uncharacterized protein</fullName>
    </submittedName>
</protein>
<proteinExistence type="predicted"/>
<organism evidence="1 2">
    <name type="scientific">Araneus ventricosus</name>
    <name type="common">Orbweaver spider</name>
    <name type="synonym">Epeira ventricosa</name>
    <dbReference type="NCBI Taxonomy" id="182803"/>
    <lineage>
        <taxon>Eukaryota</taxon>
        <taxon>Metazoa</taxon>
        <taxon>Ecdysozoa</taxon>
        <taxon>Arthropoda</taxon>
        <taxon>Chelicerata</taxon>
        <taxon>Arachnida</taxon>
        <taxon>Araneae</taxon>
        <taxon>Araneomorphae</taxon>
        <taxon>Entelegynae</taxon>
        <taxon>Araneoidea</taxon>
        <taxon>Araneidae</taxon>
        <taxon>Araneus</taxon>
    </lineage>
</organism>
<dbReference type="Proteomes" id="UP000499080">
    <property type="component" value="Unassembled WGS sequence"/>
</dbReference>
<evidence type="ECO:0000313" key="2">
    <source>
        <dbReference type="Proteomes" id="UP000499080"/>
    </source>
</evidence>
<gene>
    <name evidence="1" type="ORF">AVEN_201323_1</name>
</gene>